<reference evidence="5 6" key="1">
    <citation type="submission" date="2014-03" db="EMBL/GenBank/DDBJ databases">
        <title>Draft Genome Sequence of Actibacterium mucosum KCTC 23349, a Marine Alphaproteobacterium with Complex Ionic Requirements Isolated from Mediterranean Seawater at Malvarrosa Beach, Valencia, Spain.</title>
        <authorList>
            <person name="Arahal D.R."/>
            <person name="Shao Z."/>
            <person name="Lai Q."/>
            <person name="Pujalte M.J."/>
        </authorList>
    </citation>
    <scope>NUCLEOTIDE SEQUENCE [LARGE SCALE GENOMIC DNA]</scope>
    <source>
        <strain evidence="5 6">KCTC 23349</strain>
    </source>
</reference>
<evidence type="ECO:0000313" key="5">
    <source>
        <dbReference type="EMBL" id="KAJ54470.1"/>
    </source>
</evidence>
<evidence type="ECO:0000313" key="6">
    <source>
        <dbReference type="Proteomes" id="UP000026249"/>
    </source>
</evidence>
<evidence type="ECO:0000259" key="3">
    <source>
        <dbReference type="Pfam" id="PF01551"/>
    </source>
</evidence>
<proteinExistence type="predicted"/>
<keyword evidence="6" id="KW-1185">Reference proteome</keyword>
<keyword evidence="2" id="KW-1133">Transmembrane helix</keyword>
<gene>
    <name evidence="5" type="ORF">ACMU_17325</name>
</gene>
<comment type="caution">
    <text evidence="5">The sequence shown here is derived from an EMBL/GenBank/DDBJ whole genome shotgun (WGS) entry which is preliminary data.</text>
</comment>
<evidence type="ECO:0000259" key="4">
    <source>
        <dbReference type="Pfam" id="PF19353"/>
    </source>
</evidence>
<feature type="transmembrane region" description="Helical" evidence="2">
    <location>
        <begin position="37"/>
        <end position="59"/>
    </location>
</feature>
<dbReference type="Gene3D" id="2.70.70.10">
    <property type="entry name" value="Glucose Permease (Domain IIA)"/>
    <property type="match status" value="1"/>
</dbReference>
<feature type="domain" description="M23ase beta-sheet core" evidence="3">
    <location>
        <begin position="332"/>
        <end position="427"/>
    </location>
</feature>
<protein>
    <submittedName>
        <fullName evidence="5">Peptidase M23</fullName>
    </submittedName>
</protein>
<dbReference type="Proteomes" id="UP000026249">
    <property type="component" value="Unassembled WGS sequence"/>
</dbReference>
<keyword evidence="2" id="KW-0812">Transmembrane</keyword>
<sequence length="438" mass="48544">MEHRVNMLLGRFIPEQRLFLRSDTETRFIRLSPLTQFVAVSGSVIVVAWALLSAAMILMDSVGAGDLRDQAEREQALYEMRLSEMAEERDNRAEEASSAQNRYALALDEVSKMQSALLNAEDRVKELETGISVIQRTLQRTVAERDAARTETEGLRGQLQAEADGDVTDLSRMQDMEVLLQAMVDTLGQTAAERDLIAADAAAAYGLVKEMDYQRALDQDRTDRIFSQLEDALAVSVQPLDDMFRKVGIDSQQLIGKVREGYSGQGGPSLPIVISTKGDGEALDPNIMRAKELVEQLDRLNLYRIAAEKTPFDMPLRSAYRFTSGFGPRWGRMHNGADFAGAHGSPVYSTADGVVLKADWASGYGRLITIQHEFGIETRYAHLAKIRVKVGQRVSRGERIGDMGNSGRSTGTHLHYEVRVGGKPVNPMTYIKAARDVF</sequence>
<dbReference type="InterPro" id="IPR045974">
    <property type="entry name" value="DUF5930"/>
</dbReference>
<dbReference type="CDD" id="cd12797">
    <property type="entry name" value="M23_peptidase"/>
    <property type="match status" value="1"/>
</dbReference>
<dbReference type="AlphaFoldDB" id="A0A037ZI48"/>
<keyword evidence="1" id="KW-0175">Coiled coil</keyword>
<dbReference type="PANTHER" id="PTHR21666">
    <property type="entry name" value="PEPTIDASE-RELATED"/>
    <property type="match status" value="1"/>
</dbReference>
<keyword evidence="2" id="KW-0472">Membrane</keyword>
<dbReference type="FunFam" id="2.70.70.10:FF:000006">
    <property type="entry name" value="M23 family peptidase"/>
    <property type="match status" value="1"/>
</dbReference>
<dbReference type="InterPro" id="IPR050570">
    <property type="entry name" value="Cell_wall_metabolism_enzyme"/>
</dbReference>
<accession>A0A037ZI48</accession>
<dbReference type="SUPFAM" id="SSF51261">
    <property type="entry name" value="Duplicated hybrid motif"/>
    <property type="match status" value="1"/>
</dbReference>
<dbReference type="EMBL" id="JFKE01000007">
    <property type="protein sequence ID" value="KAJ54470.1"/>
    <property type="molecule type" value="Genomic_DNA"/>
</dbReference>
<feature type="coiled-coil region" evidence="1">
    <location>
        <begin position="68"/>
        <end position="130"/>
    </location>
</feature>
<dbReference type="GO" id="GO:0004222">
    <property type="term" value="F:metalloendopeptidase activity"/>
    <property type="evidence" value="ECO:0007669"/>
    <property type="project" value="TreeGrafter"/>
</dbReference>
<dbReference type="InterPro" id="IPR016047">
    <property type="entry name" value="M23ase_b-sheet_dom"/>
</dbReference>
<organism evidence="5 6">
    <name type="scientific">Actibacterium mucosum KCTC 23349</name>
    <dbReference type="NCBI Taxonomy" id="1454373"/>
    <lineage>
        <taxon>Bacteria</taxon>
        <taxon>Pseudomonadati</taxon>
        <taxon>Pseudomonadota</taxon>
        <taxon>Alphaproteobacteria</taxon>
        <taxon>Rhodobacterales</taxon>
        <taxon>Roseobacteraceae</taxon>
        <taxon>Actibacterium</taxon>
    </lineage>
</organism>
<dbReference type="PANTHER" id="PTHR21666:SF270">
    <property type="entry name" value="MUREIN HYDROLASE ACTIVATOR ENVC"/>
    <property type="match status" value="1"/>
</dbReference>
<evidence type="ECO:0000256" key="2">
    <source>
        <dbReference type="SAM" id="Phobius"/>
    </source>
</evidence>
<dbReference type="Pfam" id="PF01551">
    <property type="entry name" value="Peptidase_M23"/>
    <property type="match status" value="1"/>
</dbReference>
<dbReference type="STRING" id="1454373.ACMU_17325"/>
<dbReference type="Pfam" id="PF19353">
    <property type="entry name" value="DUF5930"/>
    <property type="match status" value="1"/>
</dbReference>
<evidence type="ECO:0000256" key="1">
    <source>
        <dbReference type="SAM" id="Coils"/>
    </source>
</evidence>
<feature type="domain" description="DUF5930" evidence="4">
    <location>
        <begin position="2"/>
        <end position="321"/>
    </location>
</feature>
<name>A0A037ZI48_9RHOB</name>
<dbReference type="InterPro" id="IPR011055">
    <property type="entry name" value="Dup_hybrid_motif"/>
</dbReference>